<gene>
    <name evidence="1" type="ORF">HXK26_03365</name>
</gene>
<sequence length="159" mass="17553">MMSVEEASADCLKEVSFLIQNSDTDSFLAAFSEKARSEDPELAAKAEKVISLMGGGTMSEEDFYMSVGSISSGAIYVVSFATITAPDGTKWQIHITDCTYNKEDPSQVGLKLIEIIPYSDWDAPKGFGWYSEASGQSHFGIRLITSWEGWDPYTSPYTW</sequence>
<evidence type="ECO:0000313" key="2">
    <source>
        <dbReference type="Proteomes" id="UP000698335"/>
    </source>
</evidence>
<dbReference type="EMBL" id="JABZGW010000111">
    <property type="protein sequence ID" value="MBF4807716.1"/>
    <property type="molecule type" value="Genomic_DNA"/>
</dbReference>
<name>A0A930VW77_9ACTN</name>
<comment type="caution">
    <text evidence="1">The sequence shown here is derived from an EMBL/GenBank/DDBJ whole genome shotgun (WGS) entry which is preliminary data.</text>
</comment>
<dbReference type="Gene3D" id="3.10.450.50">
    <property type="match status" value="1"/>
</dbReference>
<evidence type="ECO:0000313" key="1">
    <source>
        <dbReference type="EMBL" id="MBF4807716.1"/>
    </source>
</evidence>
<organism evidence="1 2">
    <name type="scientific">Lancefieldella rimae</name>
    <dbReference type="NCBI Taxonomy" id="1383"/>
    <lineage>
        <taxon>Bacteria</taxon>
        <taxon>Bacillati</taxon>
        <taxon>Actinomycetota</taxon>
        <taxon>Coriobacteriia</taxon>
        <taxon>Coriobacteriales</taxon>
        <taxon>Atopobiaceae</taxon>
        <taxon>Lancefieldella</taxon>
    </lineage>
</organism>
<reference evidence="1" key="1">
    <citation type="submission" date="2020-04" db="EMBL/GenBank/DDBJ databases">
        <title>Deep metagenomics examines the oral microbiome during advanced dental caries in children, revealing novel taxa and co-occurrences with host molecules.</title>
        <authorList>
            <person name="Baker J.L."/>
            <person name="Morton J.T."/>
            <person name="Dinis M."/>
            <person name="Alvarez R."/>
            <person name="Tran N.C."/>
            <person name="Knight R."/>
            <person name="Edlund A."/>
        </authorList>
    </citation>
    <scope>NUCLEOTIDE SEQUENCE</scope>
    <source>
        <strain evidence="1">JCVI_38_bin.5</strain>
    </source>
</reference>
<dbReference type="AlphaFoldDB" id="A0A930VW77"/>
<accession>A0A930VW77</accession>
<protein>
    <submittedName>
        <fullName evidence="1">DUF5104 domain-containing protein</fullName>
    </submittedName>
</protein>
<dbReference type="Proteomes" id="UP000698335">
    <property type="component" value="Unassembled WGS sequence"/>
</dbReference>
<proteinExistence type="predicted"/>